<dbReference type="Gene3D" id="3.90.1150.10">
    <property type="entry name" value="Aspartate Aminotransferase, domain 1"/>
    <property type="match status" value="2"/>
</dbReference>
<dbReference type="AlphaFoldDB" id="A0A7X0X690"/>
<comment type="caution">
    <text evidence="6">The sequence shown here is derived from an EMBL/GenBank/DDBJ whole genome shotgun (WGS) entry which is preliminary data.</text>
</comment>
<accession>A0A7X0X690</accession>
<evidence type="ECO:0000313" key="7">
    <source>
        <dbReference type="EMBL" id="MBC1509195.1"/>
    </source>
</evidence>
<reference evidence="8 9" key="1">
    <citation type="submission" date="2020-03" db="EMBL/GenBank/DDBJ databases">
        <title>Soil Listeria distribution.</title>
        <authorList>
            <person name="Liao J."/>
            <person name="Wiedmann M."/>
        </authorList>
    </citation>
    <scope>NUCLEOTIDE SEQUENCE [LARGE SCALE GENOMIC DNA]</scope>
    <source>
        <strain evidence="7 9">FSL L7-1515</strain>
        <strain evidence="6 8">FSL L7-1554</strain>
    </source>
</reference>
<dbReference type="RefSeq" id="WP_185380591.1">
    <property type="nucleotide sequence ID" value="NZ_JAASTU010000030.1"/>
</dbReference>
<keyword evidence="3 4" id="KW-0663">Pyridoxal phosphate</keyword>
<feature type="modified residue" description="N6-(pyridoxal phosphate)lysine" evidence="4">
    <location>
        <position position="198"/>
    </location>
</feature>
<dbReference type="InterPro" id="IPR000277">
    <property type="entry name" value="Cys/Met-Metab_PyrdxlP-dep_enz"/>
</dbReference>
<name>A0A7X0X690_9LIST</name>
<dbReference type="CDD" id="cd00614">
    <property type="entry name" value="CGS_like"/>
    <property type="match status" value="1"/>
</dbReference>
<dbReference type="GO" id="GO:0016846">
    <property type="term" value="F:carbon-sulfur lyase activity"/>
    <property type="evidence" value="ECO:0007669"/>
    <property type="project" value="TreeGrafter"/>
</dbReference>
<protein>
    <submittedName>
        <fullName evidence="6">Aminotransferase class I/II-fold pyridoxal phosphate-dependent enzyme</fullName>
    </submittedName>
</protein>
<dbReference type="GO" id="GO:0030170">
    <property type="term" value="F:pyridoxal phosphate binding"/>
    <property type="evidence" value="ECO:0007669"/>
    <property type="project" value="InterPro"/>
</dbReference>
<dbReference type="EMBL" id="JAASTW010000003">
    <property type="protein sequence ID" value="MBC1487961.1"/>
    <property type="molecule type" value="Genomic_DNA"/>
</dbReference>
<dbReference type="Proteomes" id="UP000561617">
    <property type="component" value="Unassembled WGS sequence"/>
</dbReference>
<comment type="cofactor">
    <cofactor evidence="1 5">
        <name>pyridoxal 5'-phosphate</name>
        <dbReference type="ChEBI" id="CHEBI:597326"/>
    </cofactor>
</comment>
<organism evidence="6 8">
    <name type="scientific">Listeria immobilis</name>
    <dbReference type="NCBI Taxonomy" id="2713502"/>
    <lineage>
        <taxon>Bacteria</taxon>
        <taxon>Bacillati</taxon>
        <taxon>Bacillota</taxon>
        <taxon>Bacilli</taxon>
        <taxon>Bacillales</taxon>
        <taxon>Listeriaceae</taxon>
        <taxon>Listeria</taxon>
    </lineage>
</organism>
<evidence type="ECO:0000256" key="3">
    <source>
        <dbReference type="ARBA" id="ARBA00022898"/>
    </source>
</evidence>
<evidence type="ECO:0000256" key="1">
    <source>
        <dbReference type="ARBA" id="ARBA00001933"/>
    </source>
</evidence>
<evidence type="ECO:0000256" key="4">
    <source>
        <dbReference type="PIRSR" id="PIRSR001434-2"/>
    </source>
</evidence>
<dbReference type="InterPro" id="IPR015421">
    <property type="entry name" value="PyrdxlP-dep_Trfase_major"/>
</dbReference>
<dbReference type="InterPro" id="IPR015424">
    <property type="entry name" value="PyrdxlP-dep_Trfase"/>
</dbReference>
<dbReference type="GO" id="GO:0019346">
    <property type="term" value="P:transsulfuration"/>
    <property type="evidence" value="ECO:0007669"/>
    <property type="project" value="InterPro"/>
</dbReference>
<evidence type="ECO:0000313" key="8">
    <source>
        <dbReference type="Proteomes" id="UP000561617"/>
    </source>
</evidence>
<dbReference type="EMBL" id="JAASUB010000005">
    <property type="protein sequence ID" value="MBC1509195.1"/>
    <property type="molecule type" value="Genomic_DNA"/>
</dbReference>
<dbReference type="PROSITE" id="PS00868">
    <property type="entry name" value="CYS_MET_METAB_PP"/>
    <property type="match status" value="1"/>
</dbReference>
<dbReference type="GO" id="GO:0008483">
    <property type="term" value="F:transaminase activity"/>
    <property type="evidence" value="ECO:0007669"/>
    <property type="project" value="UniProtKB-KW"/>
</dbReference>
<dbReference type="GO" id="GO:0005737">
    <property type="term" value="C:cytoplasm"/>
    <property type="evidence" value="ECO:0007669"/>
    <property type="project" value="TreeGrafter"/>
</dbReference>
<keyword evidence="9" id="KW-1185">Reference proteome</keyword>
<dbReference type="PANTHER" id="PTHR11808">
    <property type="entry name" value="TRANS-SULFURATION ENZYME FAMILY MEMBER"/>
    <property type="match status" value="1"/>
</dbReference>
<dbReference type="Pfam" id="PF01053">
    <property type="entry name" value="Cys_Met_Meta_PP"/>
    <property type="match status" value="1"/>
</dbReference>
<keyword evidence="6" id="KW-0032">Aminotransferase</keyword>
<keyword evidence="6" id="KW-0808">Transferase</keyword>
<dbReference type="SUPFAM" id="SSF53383">
    <property type="entry name" value="PLP-dependent transferases"/>
    <property type="match status" value="1"/>
</dbReference>
<evidence type="ECO:0000313" key="6">
    <source>
        <dbReference type="EMBL" id="MBC1487961.1"/>
    </source>
</evidence>
<dbReference type="FunFam" id="3.90.1150.10:FF:000070">
    <property type="entry name" value="Putative cystathionine gamma-synthase"/>
    <property type="match status" value="1"/>
</dbReference>
<dbReference type="PIRSF" id="PIRSF001434">
    <property type="entry name" value="CGS"/>
    <property type="match status" value="1"/>
</dbReference>
<evidence type="ECO:0000313" key="9">
    <source>
        <dbReference type="Proteomes" id="UP000587800"/>
    </source>
</evidence>
<dbReference type="PANTHER" id="PTHR11808:SF90">
    <property type="entry name" value="CYSTATHIONINE GAMMA-SYNTHASE"/>
    <property type="match status" value="1"/>
</dbReference>
<dbReference type="FunFam" id="3.40.640.10:FF:000009">
    <property type="entry name" value="Cystathionine gamma-synthase homolog"/>
    <property type="match status" value="1"/>
</dbReference>
<dbReference type="Gene3D" id="3.40.640.10">
    <property type="entry name" value="Type I PLP-dependent aspartate aminotransferase-like (Major domain)"/>
    <property type="match status" value="1"/>
</dbReference>
<dbReference type="Proteomes" id="UP000587800">
    <property type="component" value="Unassembled WGS sequence"/>
</dbReference>
<evidence type="ECO:0000256" key="5">
    <source>
        <dbReference type="RuleBase" id="RU362118"/>
    </source>
</evidence>
<comment type="similarity">
    <text evidence="2 5">Belongs to the trans-sulfuration enzymes family.</text>
</comment>
<dbReference type="InterPro" id="IPR054542">
    <property type="entry name" value="Cys_met_metab_PP"/>
</dbReference>
<sequence>MAKLKQETITAQIGNRKCERTGAVNMPVYFSTAYQHADLGVSTGYDYTRTGNPTREALQEALADLENGTYAFATSSGMSAIQLVFQLFKTGDHIISSQDLYGGTFRYFEQFGAQYNIGFSYWNGANLTDLEKLLLPETKAIFIETPTNPLMQETDIEKVANWAKKYNLLVIVDNTFYTPVIQQPLNLGADIVIHSATKYLGGHNDVLAGAVIVKDDSLGDFFFQQLNATGTVLSPFDSWLLIRGLKTLVLRVKQHQKNAQKIAAFLETHSLIEEVRYPGRGGMISFFIRDAALVSPLLKQLELFTFAESLGGVESLITYPTTQTHADIPIELRNSYGLTDKLLRISVGIEASEDLIADLAQALDKVAEEVVSYGE</sequence>
<proteinExistence type="inferred from homology"/>
<evidence type="ECO:0000256" key="2">
    <source>
        <dbReference type="ARBA" id="ARBA00009077"/>
    </source>
</evidence>
<dbReference type="InterPro" id="IPR015422">
    <property type="entry name" value="PyrdxlP-dep_Trfase_small"/>
</dbReference>
<gene>
    <name evidence="6" type="ORF">HCJ38_02910</name>
    <name evidence="7" type="ORF">HCJ59_04685</name>
</gene>